<dbReference type="AlphaFoldDB" id="E0RV76"/>
<name>E0RV76_BUTPB</name>
<evidence type="ECO:0000313" key="3">
    <source>
        <dbReference type="EMBL" id="ADL34495.1"/>
    </source>
</evidence>
<feature type="compositionally biased region" description="Basic and acidic residues" evidence="1">
    <location>
        <begin position="271"/>
        <end position="286"/>
    </location>
</feature>
<dbReference type="HOGENOM" id="CLU_914254_0_0_9"/>
<dbReference type="Gene3D" id="2.40.10.220">
    <property type="entry name" value="predicted glycosyltransferase like domains"/>
    <property type="match status" value="1"/>
</dbReference>
<dbReference type="Proteomes" id="UP000001299">
    <property type="component" value="Chromosome 1"/>
</dbReference>
<dbReference type="Pfam" id="PF07238">
    <property type="entry name" value="PilZ"/>
    <property type="match status" value="1"/>
</dbReference>
<reference evidence="3 4" key="1">
    <citation type="journal article" date="2010" name="PLoS ONE">
        <title>The glycobiome of the rumen bacterium Butyrivibrio proteoclasticus B316(T) highlights adaptation to a polysaccharide-rich environment.</title>
        <authorList>
            <person name="Kelly W.J."/>
            <person name="Leahy S.C."/>
            <person name="Altermann E."/>
            <person name="Yeoman C.J."/>
            <person name="Dunne J.C."/>
            <person name="Kong Z."/>
            <person name="Pacheco D.M."/>
            <person name="Li D."/>
            <person name="Noel S.J."/>
            <person name="Moon C.D."/>
            <person name="Cookson A.L."/>
            <person name="Attwood G.T."/>
        </authorList>
    </citation>
    <scope>NUCLEOTIDE SEQUENCE [LARGE SCALE GENOMIC DNA]</scope>
    <source>
        <strain evidence="4">ATCC 51982 / DSM 14932 / B316</strain>
    </source>
</reference>
<sequence length="304" mass="34414">MNINDIAGGSEIKIHASINQHNVVLMTEAIFGVKSGLLVKPMEYFGKYMQFLEPSQIQIKNKRDGRIYKFMSTSITPVKTRYGNFHLIRCDSELEPENERKSERFYLEKLGVFRINGNSATIKNCIVHDISMRGMSLIIDNASKVKVGDHIDVTFRYGELLHQYEVAATIVRLFSVSNRPAIGCSISNMNVDLIGLLSTKKSEKYGNIEDSGVIATPIREDIVPTNLNPDISKQQQIVEVEEDLAKQIIPEKNSKERIKSSNPLDPANLEHISREPKTLREQRKEARMAEQAKAIENLLDLKDV</sequence>
<feature type="region of interest" description="Disordered" evidence="1">
    <location>
        <begin position="255"/>
        <end position="286"/>
    </location>
</feature>
<protein>
    <submittedName>
        <fullName evidence="3">PilZ domain-containing protein</fullName>
    </submittedName>
</protein>
<dbReference type="SUPFAM" id="SSF141371">
    <property type="entry name" value="PilZ domain-like"/>
    <property type="match status" value="1"/>
</dbReference>
<feature type="domain" description="PilZ" evidence="2">
    <location>
        <begin position="100"/>
        <end position="193"/>
    </location>
</feature>
<accession>E0RV76</accession>
<dbReference type="EMBL" id="CP001810">
    <property type="protein sequence ID" value="ADL34495.1"/>
    <property type="molecule type" value="Genomic_DNA"/>
</dbReference>
<dbReference type="RefSeq" id="WP_013281149.1">
    <property type="nucleotide sequence ID" value="NC_014387.1"/>
</dbReference>
<dbReference type="eggNOG" id="ENOG5032Y8U">
    <property type="taxonomic scope" value="Bacteria"/>
</dbReference>
<gene>
    <name evidence="3" type="ordered locus">bpr_I1759</name>
</gene>
<dbReference type="InterPro" id="IPR009875">
    <property type="entry name" value="PilZ_domain"/>
</dbReference>
<evidence type="ECO:0000256" key="1">
    <source>
        <dbReference type="SAM" id="MobiDB-lite"/>
    </source>
</evidence>
<dbReference type="STRING" id="515622.bpr_I1759"/>
<keyword evidence="4" id="KW-1185">Reference proteome</keyword>
<dbReference type="KEGG" id="bpb:bpr_I1759"/>
<evidence type="ECO:0000313" key="4">
    <source>
        <dbReference type="Proteomes" id="UP000001299"/>
    </source>
</evidence>
<dbReference type="GO" id="GO:0035438">
    <property type="term" value="F:cyclic-di-GMP binding"/>
    <property type="evidence" value="ECO:0007669"/>
    <property type="project" value="InterPro"/>
</dbReference>
<proteinExistence type="predicted"/>
<evidence type="ECO:0000259" key="2">
    <source>
        <dbReference type="Pfam" id="PF07238"/>
    </source>
</evidence>
<organism evidence="3 4">
    <name type="scientific">Butyrivibrio proteoclasticus (strain ATCC 51982 / DSM 14932 / B316)</name>
    <name type="common">Clostridium proteoclasticum</name>
    <dbReference type="NCBI Taxonomy" id="515622"/>
    <lineage>
        <taxon>Bacteria</taxon>
        <taxon>Bacillati</taxon>
        <taxon>Bacillota</taxon>
        <taxon>Clostridia</taxon>
        <taxon>Lachnospirales</taxon>
        <taxon>Lachnospiraceae</taxon>
        <taxon>Butyrivibrio</taxon>
    </lineage>
</organism>